<keyword evidence="4 8" id="KW-1003">Cell membrane</keyword>
<keyword evidence="10" id="KW-1185">Reference proteome</keyword>
<evidence type="ECO:0000256" key="2">
    <source>
        <dbReference type="ARBA" id="ARBA00009142"/>
    </source>
</evidence>
<dbReference type="InterPro" id="IPR002781">
    <property type="entry name" value="TM_pro_TauE-like"/>
</dbReference>
<evidence type="ECO:0000256" key="8">
    <source>
        <dbReference type="RuleBase" id="RU363041"/>
    </source>
</evidence>
<feature type="transmembrane region" description="Helical" evidence="8">
    <location>
        <begin position="215"/>
        <end position="233"/>
    </location>
</feature>
<proteinExistence type="inferred from homology"/>
<feature type="transmembrane region" description="Helical" evidence="8">
    <location>
        <begin position="100"/>
        <end position="118"/>
    </location>
</feature>
<name>A0A7I7XK08_9MYCO</name>
<evidence type="ECO:0000256" key="5">
    <source>
        <dbReference type="ARBA" id="ARBA00022692"/>
    </source>
</evidence>
<gene>
    <name evidence="9" type="ORF">MMAD_38120</name>
</gene>
<keyword evidence="5 8" id="KW-0812">Transmembrane</keyword>
<evidence type="ECO:0000256" key="4">
    <source>
        <dbReference type="ARBA" id="ARBA00022475"/>
    </source>
</evidence>
<comment type="subcellular location">
    <subcellularLocation>
        <location evidence="1 8">Cell membrane</location>
        <topology evidence="1 8">Multi-pass membrane protein</topology>
    </subcellularLocation>
</comment>
<reference evidence="9 10" key="1">
    <citation type="journal article" date="2019" name="Emerg. Microbes Infect.">
        <title>Comprehensive subspecies identification of 175 nontuberculous mycobacteria species based on 7547 genomic profiles.</title>
        <authorList>
            <person name="Matsumoto Y."/>
            <person name="Kinjo T."/>
            <person name="Motooka D."/>
            <person name="Nabeya D."/>
            <person name="Jung N."/>
            <person name="Uechi K."/>
            <person name="Horii T."/>
            <person name="Iida T."/>
            <person name="Fujita J."/>
            <person name="Nakamura S."/>
        </authorList>
    </citation>
    <scope>NUCLEOTIDE SEQUENCE [LARGE SCALE GENOMIC DNA]</scope>
    <source>
        <strain evidence="9 10">JCM 13574</strain>
    </source>
</reference>
<dbReference type="AlphaFoldDB" id="A0A7I7XK08"/>
<comment type="similarity">
    <text evidence="2 8">Belongs to the 4-toluene sulfonate uptake permease (TSUP) (TC 2.A.102) family.</text>
</comment>
<dbReference type="GO" id="GO:0005886">
    <property type="term" value="C:plasma membrane"/>
    <property type="evidence" value="ECO:0007669"/>
    <property type="project" value="UniProtKB-SubCell"/>
</dbReference>
<feature type="transmembrane region" description="Helical" evidence="8">
    <location>
        <begin position="240"/>
        <end position="258"/>
    </location>
</feature>
<dbReference type="PANTHER" id="PTHR30269">
    <property type="entry name" value="TRANSMEMBRANE PROTEIN YFCA"/>
    <property type="match status" value="1"/>
</dbReference>
<accession>A0A7I7XK08</accession>
<dbReference type="InterPro" id="IPR052017">
    <property type="entry name" value="TSUP"/>
</dbReference>
<keyword evidence="3" id="KW-0813">Transport</keyword>
<evidence type="ECO:0000256" key="1">
    <source>
        <dbReference type="ARBA" id="ARBA00004651"/>
    </source>
</evidence>
<dbReference type="PANTHER" id="PTHR30269:SF0">
    <property type="entry name" value="MEMBRANE TRANSPORTER PROTEIN YFCA-RELATED"/>
    <property type="match status" value="1"/>
</dbReference>
<keyword evidence="7 8" id="KW-0472">Membrane</keyword>
<dbReference type="RefSeq" id="WP_163740113.1">
    <property type="nucleotide sequence ID" value="NZ_AP022610.1"/>
</dbReference>
<feature type="transmembrane region" description="Helical" evidence="8">
    <location>
        <begin position="34"/>
        <end position="55"/>
    </location>
</feature>
<evidence type="ECO:0000256" key="7">
    <source>
        <dbReference type="ARBA" id="ARBA00023136"/>
    </source>
</evidence>
<evidence type="ECO:0000256" key="6">
    <source>
        <dbReference type="ARBA" id="ARBA00022989"/>
    </source>
</evidence>
<dbReference type="KEGG" id="mmag:MMAD_38120"/>
<dbReference type="Pfam" id="PF01925">
    <property type="entry name" value="TauE"/>
    <property type="match status" value="1"/>
</dbReference>
<dbReference type="Proteomes" id="UP000466517">
    <property type="component" value="Chromosome"/>
</dbReference>
<evidence type="ECO:0000313" key="10">
    <source>
        <dbReference type="Proteomes" id="UP000466517"/>
    </source>
</evidence>
<protein>
    <recommendedName>
        <fullName evidence="8">Probable membrane transporter protein</fullName>
    </recommendedName>
</protein>
<keyword evidence="6 8" id="KW-1133">Transmembrane helix</keyword>
<evidence type="ECO:0000256" key="3">
    <source>
        <dbReference type="ARBA" id="ARBA00022448"/>
    </source>
</evidence>
<sequence length="259" mass="27236">MPVHEIVFIALAAFGAGAINVVAGSGTLITFPTLVAFGFDPVVATISNGIGLVLGNVSGVWGYRRELSGQWPRLRWQIPAVGVGAVIGSFLLLLLPVSTFLAVVPVLLVLSLILVVTGPRIQRWARRHAEEKGESAEELSRNRMATLTGGNFLVGIYGGYFTAAQGIMQIALMGALLPESMQRMNATKNVLTLVANVVSAIAYVALAAGRVDWPAAIIIAAGSFIGGLAGARWGRLLSPTALRAVIVVVGLVGLWRLLF</sequence>
<evidence type="ECO:0000313" key="9">
    <source>
        <dbReference type="EMBL" id="BBZ29517.1"/>
    </source>
</evidence>
<feature type="transmembrane region" description="Helical" evidence="8">
    <location>
        <begin position="190"/>
        <end position="209"/>
    </location>
</feature>
<feature type="transmembrane region" description="Helical" evidence="8">
    <location>
        <begin position="76"/>
        <end position="94"/>
    </location>
</feature>
<organism evidence="9 10">
    <name type="scientific">Mycolicibacterium madagascariense</name>
    <dbReference type="NCBI Taxonomy" id="212765"/>
    <lineage>
        <taxon>Bacteria</taxon>
        <taxon>Bacillati</taxon>
        <taxon>Actinomycetota</taxon>
        <taxon>Actinomycetes</taxon>
        <taxon>Mycobacteriales</taxon>
        <taxon>Mycobacteriaceae</taxon>
        <taxon>Mycolicibacterium</taxon>
    </lineage>
</organism>
<dbReference type="EMBL" id="AP022610">
    <property type="protein sequence ID" value="BBZ29517.1"/>
    <property type="molecule type" value="Genomic_DNA"/>
</dbReference>